<gene>
    <name evidence="2" type="ORF">EZS28_051042</name>
</gene>
<evidence type="ECO:0000313" key="3">
    <source>
        <dbReference type="Proteomes" id="UP000324800"/>
    </source>
</evidence>
<feature type="region of interest" description="Disordered" evidence="1">
    <location>
        <begin position="230"/>
        <end position="264"/>
    </location>
</feature>
<feature type="compositionally biased region" description="Polar residues" evidence="1">
    <location>
        <begin position="246"/>
        <end position="261"/>
    </location>
</feature>
<feature type="non-terminal residue" evidence="2">
    <location>
        <position position="337"/>
    </location>
</feature>
<comment type="caution">
    <text evidence="2">The sequence shown here is derived from an EMBL/GenBank/DDBJ whole genome shotgun (WGS) entry which is preliminary data.</text>
</comment>
<sequence>ATTTLNNVTFSPTHFGDSPAIRLVFPKQTDPPIMTNFDGGSILGMTRETGIGAAIEAEFANLDIKNTRLAFDPPASNIKSNSHSNKHKTTKKRWEENEGEGEADPDAPPEPPLFVATCGWSTAYVRAVDTNIAIRSGTQFTNIQDGALSLRRSAVIIDKDASNVFVTNTFPNPEVAETALRRNIACGGGSSVAGPLGAFSEGGAQGNSLWIYRTDEGTDPFPEPLPEAFVPVPEPDPEATPEGTPPASNKIQTKGKGSQKSNDLEPECSITIDEKAISAALFVPVLEDAEGDISPDKYGVDVVFKGKQFVICGLTKYEICENIDVNDADGNPIAEKV</sequence>
<feature type="non-terminal residue" evidence="2">
    <location>
        <position position="1"/>
    </location>
</feature>
<dbReference type="EMBL" id="SNRW01038131">
    <property type="protein sequence ID" value="KAA6353431.1"/>
    <property type="molecule type" value="Genomic_DNA"/>
</dbReference>
<evidence type="ECO:0000313" key="2">
    <source>
        <dbReference type="EMBL" id="KAA6353431.1"/>
    </source>
</evidence>
<proteinExistence type="predicted"/>
<feature type="compositionally biased region" description="Acidic residues" evidence="1">
    <location>
        <begin position="97"/>
        <end position="107"/>
    </location>
</feature>
<reference evidence="2 3" key="1">
    <citation type="submission" date="2019-03" db="EMBL/GenBank/DDBJ databases">
        <title>Single cell metagenomics reveals metabolic interactions within the superorganism composed of flagellate Streblomastix strix and complex community of Bacteroidetes bacteria on its surface.</title>
        <authorList>
            <person name="Treitli S.C."/>
            <person name="Kolisko M."/>
            <person name="Husnik F."/>
            <person name="Keeling P."/>
            <person name="Hampl V."/>
        </authorList>
    </citation>
    <scope>NUCLEOTIDE SEQUENCE [LARGE SCALE GENOMIC DNA]</scope>
    <source>
        <strain evidence="2">ST1C</strain>
    </source>
</reference>
<evidence type="ECO:0000256" key="1">
    <source>
        <dbReference type="SAM" id="MobiDB-lite"/>
    </source>
</evidence>
<protein>
    <submittedName>
        <fullName evidence="2">Uncharacterized protein</fullName>
    </submittedName>
</protein>
<dbReference type="AlphaFoldDB" id="A0A5J4T6U5"/>
<name>A0A5J4T6U5_9EUKA</name>
<dbReference type="Proteomes" id="UP000324800">
    <property type="component" value="Unassembled WGS sequence"/>
</dbReference>
<feature type="region of interest" description="Disordered" evidence="1">
    <location>
        <begin position="73"/>
        <end position="112"/>
    </location>
</feature>
<accession>A0A5J4T6U5</accession>
<organism evidence="2 3">
    <name type="scientific">Streblomastix strix</name>
    <dbReference type="NCBI Taxonomy" id="222440"/>
    <lineage>
        <taxon>Eukaryota</taxon>
        <taxon>Metamonada</taxon>
        <taxon>Preaxostyla</taxon>
        <taxon>Oxymonadida</taxon>
        <taxon>Streblomastigidae</taxon>
        <taxon>Streblomastix</taxon>
    </lineage>
</organism>